<evidence type="ECO:0000256" key="3">
    <source>
        <dbReference type="ARBA" id="ARBA00022679"/>
    </source>
</evidence>
<feature type="domain" description="DAGKc" evidence="9">
    <location>
        <begin position="1"/>
        <end position="145"/>
    </location>
</feature>
<evidence type="ECO:0000313" key="11">
    <source>
        <dbReference type="Proteomes" id="UP000465035"/>
    </source>
</evidence>
<dbReference type="NCBIfam" id="TIGR00147">
    <property type="entry name" value="YegS/Rv2252/BmrU family lipid kinase"/>
    <property type="match status" value="1"/>
</dbReference>
<dbReference type="AlphaFoldDB" id="A0A6P1E3J7"/>
<evidence type="ECO:0000313" key="10">
    <source>
        <dbReference type="EMBL" id="QHB51747.1"/>
    </source>
</evidence>
<evidence type="ECO:0000256" key="1">
    <source>
        <dbReference type="ARBA" id="ARBA00001946"/>
    </source>
</evidence>
<dbReference type="InterPro" id="IPR001206">
    <property type="entry name" value="Diacylglycerol_kinase_cat_dom"/>
</dbReference>
<accession>A0A6P1E3J7</accession>
<gene>
    <name evidence="10" type="ORF">GQR93_05820</name>
</gene>
<dbReference type="GO" id="GO:0005524">
    <property type="term" value="F:ATP binding"/>
    <property type="evidence" value="ECO:0007669"/>
    <property type="project" value="UniProtKB-KW"/>
</dbReference>
<dbReference type="InterPro" id="IPR050187">
    <property type="entry name" value="Lipid_Phosphate_FormReg"/>
</dbReference>
<evidence type="ECO:0000259" key="9">
    <source>
        <dbReference type="PROSITE" id="PS50146"/>
    </source>
</evidence>
<keyword evidence="7" id="KW-0443">Lipid metabolism</keyword>
<dbReference type="Pfam" id="PF19279">
    <property type="entry name" value="YegS_C"/>
    <property type="match status" value="1"/>
</dbReference>
<dbReference type="EMBL" id="CP047121">
    <property type="protein sequence ID" value="QHB51747.1"/>
    <property type="molecule type" value="Genomic_DNA"/>
</dbReference>
<name>A0A6P1E3J7_LENHI</name>
<evidence type="ECO:0000256" key="6">
    <source>
        <dbReference type="ARBA" id="ARBA00022840"/>
    </source>
</evidence>
<dbReference type="InterPro" id="IPR016064">
    <property type="entry name" value="NAD/diacylglycerol_kinase_sf"/>
</dbReference>
<evidence type="ECO:0000256" key="7">
    <source>
        <dbReference type="ARBA" id="ARBA00023209"/>
    </source>
</evidence>
<keyword evidence="7" id="KW-0444">Lipid biosynthesis</keyword>
<dbReference type="PANTHER" id="PTHR12358:SF54">
    <property type="entry name" value="SPHINGOSINE KINASE RELATED PROTEIN"/>
    <property type="match status" value="1"/>
</dbReference>
<organism evidence="10 11">
    <name type="scientific">Lentilactobacillus hilgardii</name>
    <name type="common">Lactobacillus hilgardii</name>
    <dbReference type="NCBI Taxonomy" id="1588"/>
    <lineage>
        <taxon>Bacteria</taxon>
        <taxon>Bacillati</taxon>
        <taxon>Bacillota</taxon>
        <taxon>Bacilli</taxon>
        <taxon>Lactobacillales</taxon>
        <taxon>Lactobacillaceae</taxon>
        <taxon>Lentilactobacillus</taxon>
    </lineage>
</organism>
<protein>
    <submittedName>
        <fullName evidence="10">YegS/Rv2252/BmrU family lipid kinase</fullName>
    </submittedName>
</protein>
<dbReference type="RefSeq" id="WP_003555217.1">
    <property type="nucleotide sequence ID" value="NZ_CABKOL010000095.1"/>
</dbReference>
<evidence type="ECO:0000256" key="5">
    <source>
        <dbReference type="ARBA" id="ARBA00022777"/>
    </source>
</evidence>
<dbReference type="SUPFAM" id="SSF111331">
    <property type="entry name" value="NAD kinase/diacylglycerol kinase-like"/>
    <property type="match status" value="1"/>
</dbReference>
<keyword evidence="8" id="KW-1208">Phospholipid metabolism</keyword>
<reference evidence="10 11" key="1">
    <citation type="submission" date="2019-12" db="EMBL/GenBank/DDBJ databases">
        <title>Lactobacillus hilgardii FLUB.</title>
        <authorList>
            <person name="Gustaw K."/>
        </authorList>
    </citation>
    <scope>NUCLEOTIDE SEQUENCE [LARGE SCALE GENOMIC DNA]</scope>
    <source>
        <strain evidence="10 11">FLUB</strain>
    </source>
</reference>
<keyword evidence="3" id="KW-0808">Transferase</keyword>
<dbReference type="Proteomes" id="UP000465035">
    <property type="component" value="Chromosome"/>
</dbReference>
<dbReference type="SMART" id="SM00046">
    <property type="entry name" value="DAGKc"/>
    <property type="match status" value="1"/>
</dbReference>
<dbReference type="SMR" id="A0A6P1E3J7"/>
<dbReference type="PANTHER" id="PTHR12358">
    <property type="entry name" value="SPHINGOSINE KINASE"/>
    <property type="match status" value="1"/>
</dbReference>
<keyword evidence="7" id="KW-0594">Phospholipid biosynthesis</keyword>
<dbReference type="Gene3D" id="3.40.50.10330">
    <property type="entry name" value="Probable inorganic polyphosphate/atp-NAD kinase, domain 1"/>
    <property type="match status" value="1"/>
</dbReference>
<comment type="similarity">
    <text evidence="2">Belongs to the diacylglycerol/lipid kinase family.</text>
</comment>
<dbReference type="Pfam" id="PF00781">
    <property type="entry name" value="DAGK_cat"/>
    <property type="match status" value="1"/>
</dbReference>
<proteinExistence type="inferred from homology"/>
<dbReference type="InterPro" id="IPR005218">
    <property type="entry name" value="Diacylglycerol/lipid_kinase"/>
</dbReference>
<evidence type="ECO:0000256" key="4">
    <source>
        <dbReference type="ARBA" id="ARBA00022741"/>
    </source>
</evidence>
<keyword evidence="4" id="KW-0547">Nucleotide-binding</keyword>
<dbReference type="GO" id="GO:0016301">
    <property type="term" value="F:kinase activity"/>
    <property type="evidence" value="ECO:0007669"/>
    <property type="project" value="UniProtKB-KW"/>
</dbReference>
<keyword evidence="6" id="KW-0067">ATP-binding</keyword>
<sequence length="325" mass="37270">MEYFIIVNPTAGGNNGRKVWPQIEQYLKKKNISYRAYFTEYDGHAVSIAMRILDQITATNHPDAIIIATGGDGTLHETILGCMRFYAEHPQIKDPRVPVGLLPIGSGNDFARALKIPRHWKKALHDIFECQVPTKIHIGHFINHDLSTDGYFLNNFGIGLDATVVYLANHSLLKHHKQFSGFSYWVSVLHAIQTVQPFELTVTHPNGTIHTYSKAFLVTVTNHPYFGGGIDIVPRASVYKDQLDLVIVEKPTYRQILLFIFMLLLKRHLHLRFVHHFSETHFELKTKKARYGQIDGEELGHKTYNASYETKDYPFWIKKTDNSQL</sequence>
<evidence type="ECO:0000256" key="2">
    <source>
        <dbReference type="ARBA" id="ARBA00005983"/>
    </source>
</evidence>
<keyword evidence="5 10" id="KW-0418">Kinase</keyword>
<dbReference type="GeneID" id="69057871"/>
<dbReference type="PROSITE" id="PS50146">
    <property type="entry name" value="DAGK"/>
    <property type="match status" value="1"/>
</dbReference>
<dbReference type="InterPro" id="IPR017438">
    <property type="entry name" value="ATP-NAD_kinase_N"/>
</dbReference>
<dbReference type="InterPro" id="IPR045540">
    <property type="entry name" value="YegS/DAGK_C"/>
</dbReference>
<dbReference type="GO" id="GO:0008654">
    <property type="term" value="P:phospholipid biosynthetic process"/>
    <property type="evidence" value="ECO:0007669"/>
    <property type="project" value="UniProtKB-KW"/>
</dbReference>
<dbReference type="Gene3D" id="2.60.200.40">
    <property type="match status" value="1"/>
</dbReference>
<comment type="cofactor">
    <cofactor evidence="1">
        <name>Mg(2+)</name>
        <dbReference type="ChEBI" id="CHEBI:18420"/>
    </cofactor>
</comment>
<evidence type="ECO:0000256" key="8">
    <source>
        <dbReference type="ARBA" id="ARBA00023264"/>
    </source>
</evidence>